<dbReference type="OrthoDB" id="8438216at2"/>
<dbReference type="EMBL" id="FMWG01000001">
    <property type="protein sequence ID" value="SCZ49204.1"/>
    <property type="molecule type" value="Genomic_DNA"/>
</dbReference>
<keyword evidence="1" id="KW-0732">Signal</keyword>
<name>A0A1G5PI78_9RHOB</name>
<evidence type="ECO:0000313" key="3">
    <source>
        <dbReference type="Proteomes" id="UP000198767"/>
    </source>
</evidence>
<gene>
    <name evidence="2" type="ORF">SAMN04488118_10112</name>
</gene>
<feature type="chain" id="PRO_5011740790" evidence="1">
    <location>
        <begin position="27"/>
        <end position="308"/>
    </location>
</feature>
<evidence type="ECO:0000256" key="1">
    <source>
        <dbReference type="SAM" id="SignalP"/>
    </source>
</evidence>
<keyword evidence="3" id="KW-1185">Reference proteome</keyword>
<dbReference type="RefSeq" id="WP_090214439.1">
    <property type="nucleotide sequence ID" value="NZ_FMWG01000001.1"/>
</dbReference>
<proteinExistence type="predicted"/>
<dbReference type="Proteomes" id="UP000198767">
    <property type="component" value="Unassembled WGS sequence"/>
</dbReference>
<dbReference type="AlphaFoldDB" id="A0A1G5PI78"/>
<reference evidence="2 3" key="1">
    <citation type="submission" date="2016-10" db="EMBL/GenBank/DDBJ databases">
        <authorList>
            <person name="de Groot N.N."/>
        </authorList>
    </citation>
    <scope>NUCLEOTIDE SEQUENCE [LARGE SCALE GENOMIC DNA]</scope>
    <source>
        <strain evidence="2 3">U95</strain>
    </source>
</reference>
<protein>
    <submittedName>
        <fullName evidence="2">Uncharacterized protein</fullName>
    </submittedName>
</protein>
<dbReference type="STRING" id="1156985.SAMN04488118_10112"/>
<feature type="signal peptide" evidence="1">
    <location>
        <begin position="1"/>
        <end position="26"/>
    </location>
</feature>
<evidence type="ECO:0000313" key="2">
    <source>
        <dbReference type="EMBL" id="SCZ49204.1"/>
    </source>
</evidence>
<organism evidence="2 3">
    <name type="scientific">Epibacterium ulvae</name>
    <dbReference type="NCBI Taxonomy" id="1156985"/>
    <lineage>
        <taxon>Bacteria</taxon>
        <taxon>Pseudomonadati</taxon>
        <taxon>Pseudomonadota</taxon>
        <taxon>Alphaproteobacteria</taxon>
        <taxon>Rhodobacterales</taxon>
        <taxon>Roseobacteraceae</taxon>
        <taxon>Epibacterium</taxon>
    </lineage>
</organism>
<sequence length="308" mass="33564">MFFLDTNSARVFFLSGFLLSTTAGFAQTVKPDHVLQVTETVIQELQALNEENFTQASSVARPTTPAMPRHVLFLARDRWRKVQLLRFMNGLETHGLDDVVVHQITPGEVKALVDQLLRETRELRPAYGLAKSDLDAAMTSGKKPVDVYGSLIQVSAELQSLGVPATVPNDVYRVALTVSHSLEQIAEKQGVKVDLSGLKPEQGRTPVDAYRGALGLLQDLQTLTTDHNTYTVPGGVAIPDEKSKGISPDDVILVLSRALADVMAIMHVTQTASALTYAPYVGGKTPSDVYYEIKRAQHIISSLNDKAA</sequence>
<accession>A0A1G5PI78</accession>